<reference evidence="3" key="1">
    <citation type="submission" date="2021-04" db="EMBL/GenBank/DDBJ databases">
        <title>Biosynthetic gene clusters of Dactylosporangioum roseum.</title>
        <authorList>
            <person name="Hartkoorn R.C."/>
            <person name="Beaudoing E."/>
            <person name="Hot D."/>
            <person name="Moureu S."/>
        </authorList>
    </citation>
    <scope>NUCLEOTIDE SEQUENCE</scope>
    <source>
        <strain evidence="3">NRRL B-16295</strain>
    </source>
</reference>
<evidence type="ECO:0000313" key="3">
    <source>
        <dbReference type="EMBL" id="UWZ37066.1"/>
    </source>
</evidence>
<protein>
    <submittedName>
        <fullName evidence="3">Uncharacterized protein</fullName>
    </submittedName>
</protein>
<evidence type="ECO:0000313" key="4">
    <source>
        <dbReference type="Proteomes" id="UP001058271"/>
    </source>
</evidence>
<dbReference type="EMBL" id="CP073721">
    <property type="protein sequence ID" value="UWZ37066.1"/>
    <property type="molecule type" value="Genomic_DNA"/>
</dbReference>
<evidence type="ECO:0000256" key="2">
    <source>
        <dbReference type="SAM" id="Phobius"/>
    </source>
</evidence>
<sequence length="350" mass="36694">MTMDLENLKGTLRARAEADTDAEELLARIGPARRRRRARRAIGAMAAVLALTGLVAVLVPRLPLGGYAVPGAPSAANPNPDSAAIGADPQTIHFGVGRFPYPVRTTTWAVLDGVERLSLWGNTVTFDDPQAHDDTEFFADLTLTPVTTSPTPNPTALPGTLQQPHSSPATVGGQPALVVTGKEPNSTLGATRITWQPMAGARAELSVRGPVPVDKALAFAGTLRLDVIHRCNLLVRTTALPDGAHVTGCSTMADSLRGDLTIRGPQGTISISVSAVAVFDRGATAGVGDAPQLPTLANGWPYEELDPSANTQHFTAYIRIPNPYLVVWAQGGFGLNDVLLVAGGLELSSR</sequence>
<dbReference type="Proteomes" id="UP001058271">
    <property type="component" value="Chromosome"/>
</dbReference>
<accession>A0ABY5Z661</accession>
<organism evidence="3 4">
    <name type="scientific">Dactylosporangium roseum</name>
    <dbReference type="NCBI Taxonomy" id="47989"/>
    <lineage>
        <taxon>Bacteria</taxon>
        <taxon>Bacillati</taxon>
        <taxon>Actinomycetota</taxon>
        <taxon>Actinomycetes</taxon>
        <taxon>Micromonosporales</taxon>
        <taxon>Micromonosporaceae</taxon>
        <taxon>Dactylosporangium</taxon>
    </lineage>
</organism>
<gene>
    <name evidence="3" type="ORF">Drose_01710</name>
</gene>
<feature type="compositionally biased region" description="Polar residues" evidence="1">
    <location>
        <begin position="160"/>
        <end position="169"/>
    </location>
</feature>
<feature type="region of interest" description="Disordered" evidence="1">
    <location>
        <begin position="148"/>
        <end position="172"/>
    </location>
</feature>
<proteinExistence type="predicted"/>
<keyword evidence="4" id="KW-1185">Reference proteome</keyword>
<keyword evidence="2" id="KW-0812">Transmembrane</keyword>
<keyword evidence="2" id="KW-1133">Transmembrane helix</keyword>
<feature type="transmembrane region" description="Helical" evidence="2">
    <location>
        <begin position="41"/>
        <end position="59"/>
    </location>
</feature>
<keyword evidence="2" id="KW-0472">Membrane</keyword>
<evidence type="ECO:0000256" key="1">
    <source>
        <dbReference type="SAM" id="MobiDB-lite"/>
    </source>
</evidence>
<dbReference type="RefSeq" id="WP_260726415.1">
    <property type="nucleotide sequence ID" value="NZ_BAAABS010000035.1"/>
</dbReference>
<name>A0ABY5Z661_9ACTN</name>